<feature type="compositionally biased region" description="Basic and acidic residues" evidence="3">
    <location>
        <begin position="52"/>
        <end position="65"/>
    </location>
</feature>
<dbReference type="InterPro" id="IPR036612">
    <property type="entry name" value="KH_dom_type_1_sf"/>
</dbReference>
<evidence type="ECO:0000259" key="4">
    <source>
        <dbReference type="SMART" id="SM00322"/>
    </source>
</evidence>
<dbReference type="SUPFAM" id="SSF54791">
    <property type="entry name" value="Eukaryotic type KH-domain (KH-domain type I)"/>
    <property type="match status" value="2"/>
</dbReference>
<feature type="region of interest" description="Disordered" evidence="3">
    <location>
        <begin position="1"/>
        <end position="158"/>
    </location>
</feature>
<dbReference type="PROSITE" id="PS50084">
    <property type="entry name" value="KH_TYPE_1"/>
    <property type="match status" value="2"/>
</dbReference>
<gene>
    <name evidence="5" type="ORF">AYBTSS11_LOCUS4017</name>
</gene>
<feature type="region of interest" description="Disordered" evidence="3">
    <location>
        <begin position="660"/>
        <end position="896"/>
    </location>
</feature>
<keyword evidence="2" id="KW-0694">RNA-binding</keyword>
<evidence type="ECO:0000256" key="2">
    <source>
        <dbReference type="PROSITE-ProRule" id="PRU00117"/>
    </source>
</evidence>
<dbReference type="PANTHER" id="PTHR10288">
    <property type="entry name" value="KH DOMAIN CONTAINING RNA BINDING PROTEIN"/>
    <property type="match status" value="1"/>
</dbReference>
<feature type="compositionally biased region" description="Polar residues" evidence="3">
    <location>
        <begin position="607"/>
        <end position="618"/>
    </location>
</feature>
<evidence type="ECO:0000313" key="5">
    <source>
        <dbReference type="EMBL" id="CAJ1926880.1"/>
    </source>
</evidence>
<feature type="compositionally biased region" description="Polar residues" evidence="3">
    <location>
        <begin position="715"/>
        <end position="730"/>
    </location>
</feature>
<evidence type="ECO:0000313" key="6">
    <source>
        <dbReference type="Proteomes" id="UP001189624"/>
    </source>
</evidence>
<feature type="compositionally biased region" description="Polar residues" evidence="3">
    <location>
        <begin position="795"/>
        <end position="808"/>
    </location>
</feature>
<dbReference type="InterPro" id="IPR004088">
    <property type="entry name" value="KH_dom_type_1"/>
</dbReference>
<dbReference type="Gramene" id="rna-AYBTSS11_LOCUS4017">
    <property type="protein sequence ID" value="CAJ1926880.1"/>
    <property type="gene ID" value="gene-AYBTSS11_LOCUS4017"/>
</dbReference>
<feature type="compositionally biased region" description="Polar residues" evidence="3">
    <location>
        <begin position="844"/>
        <end position="859"/>
    </location>
</feature>
<dbReference type="EMBL" id="OY731399">
    <property type="protein sequence ID" value="CAJ1926880.1"/>
    <property type="molecule type" value="Genomic_DNA"/>
</dbReference>
<proteinExistence type="predicted"/>
<feature type="compositionally biased region" description="Polar residues" evidence="3">
    <location>
        <begin position="110"/>
        <end position="119"/>
    </location>
</feature>
<feature type="compositionally biased region" description="Polar residues" evidence="3">
    <location>
        <begin position="886"/>
        <end position="896"/>
    </location>
</feature>
<feature type="region of interest" description="Disordered" evidence="3">
    <location>
        <begin position="481"/>
        <end position="624"/>
    </location>
</feature>
<sequence>MAEEEVAAPAASPVASDHKRKLEDLQPETTESNANSKPNSDADTADAAVPGETEKKRPRFDDQRDGSANSNGHQDEQVAEHGKETEERSALEDATPDPDQAITKDPSEATADQPTSGENSEPADAKELPVEESAEEPSKETQQASKDSTEQSGDKQPSAVENALHNVEVPYNKQDASSEQKQPTSEAEITTRKIEVPNNKVGVLIGKAGDTIRYLQYNSGAKIQITRDADADPHCATRSVELIGSLESIDKAERLMTAVIAEADAGGSPSLVARGLSPAQATIGSEQIQIQVPNEKVGLIIGRGGETIKSLQTKSGARIQVVVITELLEIEIIGIFLANFGCGWSVPLSGIYNYRISISTSNSLDFVVMHSLIPQHLPEGDDSKERTVQVTGDKRQIEIAQELIKEVMNQTTFSLSSTEERWLALKPQIAGCLMVGKIASRLKNHDSVRICCAGLGAQIELLCSSLFPTLFAEPIRPSSGGFGQPAYRPPRGSGGPPQWGQRGSHFGHPTAYDYQHRGPYPSHNQPYAPPYGNYPQHMAPRSSFGSGWEQRPHHNFQAPPPHNGGYDYYGGQGGHLSDAPPSTQLPNSAPPHGTGPSPLPSMGPVPTQVNYNYGQPQGQDYGHQTAYSQAGLPQQGYGQGYDESKYENRALAQHPYAGHVNSQTTYPQTGAQPNYSTPQQYGKPPLYGMPSQGQPQQSYGHSRPTQPGEMPYQGSAPTQSYGTNVPTQQPYPYAVSGPSQTAYPSYGSAPAADGYSHPQPASGAPYTQPQPSYGQPAAQPAASYAQVGPAGYGSYPTQPSYPEQQAPNNAVYGYQAPQDPVYSSGAAAAYSTAQPSGQPGYVQPTPTQTGYEQSNTQSAGYGAVPATAPTAYGKTLSPQPAAYPQYDSTQVYGAPR</sequence>
<feature type="region of interest" description="Disordered" evidence="3">
    <location>
        <begin position="171"/>
        <end position="193"/>
    </location>
</feature>
<dbReference type="CDD" id="cd00105">
    <property type="entry name" value="KH-I"/>
    <property type="match status" value="1"/>
</dbReference>
<feature type="domain" description="K Homology" evidence="4">
    <location>
        <begin position="188"/>
        <end position="261"/>
    </location>
</feature>
<dbReference type="Pfam" id="PF00013">
    <property type="entry name" value="KH_1"/>
    <property type="match status" value="2"/>
</dbReference>
<feature type="domain" description="K Homology" evidence="4">
    <location>
        <begin position="284"/>
        <end position="409"/>
    </location>
</feature>
<name>A0AA86RZJ9_9FABA</name>
<feature type="compositionally biased region" description="Low complexity" evidence="3">
    <location>
        <begin position="769"/>
        <end position="786"/>
    </location>
</feature>
<dbReference type="SMART" id="SM00322">
    <property type="entry name" value="KH"/>
    <property type="match status" value="2"/>
</dbReference>
<keyword evidence="6" id="KW-1185">Reference proteome</keyword>
<evidence type="ECO:0000256" key="1">
    <source>
        <dbReference type="ARBA" id="ARBA00022737"/>
    </source>
</evidence>
<keyword evidence="1" id="KW-0677">Repeat</keyword>
<feature type="compositionally biased region" description="Polar residues" evidence="3">
    <location>
        <begin position="691"/>
        <end position="705"/>
    </location>
</feature>
<dbReference type="GO" id="GO:0003723">
    <property type="term" value="F:RNA binding"/>
    <property type="evidence" value="ECO:0007669"/>
    <property type="project" value="UniProtKB-UniRule"/>
</dbReference>
<organism evidence="5 6">
    <name type="scientific">Sphenostylis stenocarpa</name>
    <dbReference type="NCBI Taxonomy" id="92480"/>
    <lineage>
        <taxon>Eukaryota</taxon>
        <taxon>Viridiplantae</taxon>
        <taxon>Streptophyta</taxon>
        <taxon>Embryophyta</taxon>
        <taxon>Tracheophyta</taxon>
        <taxon>Spermatophyta</taxon>
        <taxon>Magnoliopsida</taxon>
        <taxon>eudicotyledons</taxon>
        <taxon>Gunneridae</taxon>
        <taxon>Pentapetalae</taxon>
        <taxon>rosids</taxon>
        <taxon>fabids</taxon>
        <taxon>Fabales</taxon>
        <taxon>Fabaceae</taxon>
        <taxon>Papilionoideae</taxon>
        <taxon>50 kb inversion clade</taxon>
        <taxon>NPAAA clade</taxon>
        <taxon>indigoferoid/millettioid clade</taxon>
        <taxon>Phaseoleae</taxon>
        <taxon>Sphenostylis</taxon>
    </lineage>
</organism>
<dbReference type="InterPro" id="IPR004087">
    <property type="entry name" value="KH_dom"/>
</dbReference>
<feature type="compositionally biased region" description="Polar residues" evidence="3">
    <location>
        <begin position="174"/>
        <end position="188"/>
    </location>
</feature>
<evidence type="ECO:0000256" key="3">
    <source>
        <dbReference type="SAM" id="MobiDB-lite"/>
    </source>
</evidence>
<accession>A0AA86RZJ9</accession>
<feature type="compositionally biased region" description="Polar residues" evidence="3">
    <location>
        <begin position="660"/>
        <end position="680"/>
    </location>
</feature>
<feature type="compositionally biased region" description="Polar residues" evidence="3">
    <location>
        <begin position="27"/>
        <end position="42"/>
    </location>
</feature>
<feature type="compositionally biased region" description="Low complexity" evidence="3">
    <location>
        <begin position="823"/>
        <end position="836"/>
    </location>
</feature>
<protein>
    <recommendedName>
        <fullName evidence="4">K Homology domain-containing protein</fullName>
    </recommendedName>
</protein>
<dbReference type="Gene3D" id="3.30.1370.10">
    <property type="entry name" value="K Homology domain, type 1"/>
    <property type="match status" value="2"/>
</dbReference>
<dbReference type="AlphaFoldDB" id="A0AA86RZJ9"/>
<dbReference type="Proteomes" id="UP001189624">
    <property type="component" value="Chromosome 2"/>
</dbReference>
<feature type="compositionally biased region" description="Basic and acidic residues" evidence="3">
    <location>
        <begin position="73"/>
        <end position="91"/>
    </location>
</feature>
<reference evidence="5" key="1">
    <citation type="submission" date="2023-10" db="EMBL/GenBank/DDBJ databases">
        <authorList>
            <person name="Domelevo Entfellner J.-B."/>
        </authorList>
    </citation>
    <scope>NUCLEOTIDE SEQUENCE</scope>
</reference>